<proteinExistence type="predicted"/>
<name>A0ABN7BAH9_9HEMI</name>
<sequence length="134" mass="14327">MSAKIAFFALALVAAAAAHGTSYTKVSRPHQDKYDYKIEHSKHGSWHGSAHPWGSGGLGDGTGSYELGGDSKVIGALPQGGGHDGWARRKRSAHGGWSKTSVSHAHDHKYDYDIDHSKHGHWHGSSHPHGYGGL</sequence>
<evidence type="ECO:0000256" key="2">
    <source>
        <dbReference type="SAM" id="SignalP"/>
    </source>
</evidence>
<gene>
    <name evidence="3" type="ORF">NTJ_14130</name>
</gene>
<protein>
    <submittedName>
        <fullName evidence="3">Uncharacterized protein</fullName>
    </submittedName>
</protein>
<evidence type="ECO:0000256" key="1">
    <source>
        <dbReference type="SAM" id="MobiDB-lite"/>
    </source>
</evidence>
<evidence type="ECO:0000313" key="3">
    <source>
        <dbReference type="EMBL" id="BET01314.1"/>
    </source>
</evidence>
<reference evidence="3 4" key="1">
    <citation type="submission" date="2023-09" db="EMBL/GenBank/DDBJ databases">
        <title>Nesidiocoris tenuis whole genome shotgun sequence.</title>
        <authorList>
            <person name="Shibata T."/>
            <person name="Shimoda M."/>
            <person name="Kobayashi T."/>
            <person name="Uehara T."/>
        </authorList>
    </citation>
    <scope>NUCLEOTIDE SEQUENCE [LARGE SCALE GENOMIC DNA]</scope>
    <source>
        <strain evidence="3 4">Japan</strain>
    </source>
</reference>
<dbReference type="Proteomes" id="UP001307889">
    <property type="component" value="Chromosome 12"/>
</dbReference>
<keyword evidence="4" id="KW-1185">Reference proteome</keyword>
<dbReference type="EMBL" id="AP028920">
    <property type="protein sequence ID" value="BET01314.1"/>
    <property type="molecule type" value="Genomic_DNA"/>
</dbReference>
<keyword evidence="2" id="KW-0732">Signal</keyword>
<feature type="region of interest" description="Disordered" evidence="1">
    <location>
        <begin position="42"/>
        <end position="61"/>
    </location>
</feature>
<evidence type="ECO:0000313" key="4">
    <source>
        <dbReference type="Proteomes" id="UP001307889"/>
    </source>
</evidence>
<feature type="region of interest" description="Disordered" evidence="1">
    <location>
        <begin position="69"/>
        <end position="101"/>
    </location>
</feature>
<accession>A0ABN7BAH9</accession>
<feature type="chain" id="PRO_5047397990" evidence="2">
    <location>
        <begin position="19"/>
        <end position="134"/>
    </location>
</feature>
<feature type="signal peptide" evidence="2">
    <location>
        <begin position="1"/>
        <end position="18"/>
    </location>
</feature>
<organism evidence="3 4">
    <name type="scientific">Nesidiocoris tenuis</name>
    <dbReference type="NCBI Taxonomy" id="355587"/>
    <lineage>
        <taxon>Eukaryota</taxon>
        <taxon>Metazoa</taxon>
        <taxon>Ecdysozoa</taxon>
        <taxon>Arthropoda</taxon>
        <taxon>Hexapoda</taxon>
        <taxon>Insecta</taxon>
        <taxon>Pterygota</taxon>
        <taxon>Neoptera</taxon>
        <taxon>Paraneoptera</taxon>
        <taxon>Hemiptera</taxon>
        <taxon>Heteroptera</taxon>
        <taxon>Panheteroptera</taxon>
        <taxon>Cimicomorpha</taxon>
        <taxon>Miridae</taxon>
        <taxon>Dicyphina</taxon>
        <taxon>Nesidiocoris</taxon>
    </lineage>
</organism>